<dbReference type="Pfam" id="PF11213">
    <property type="entry name" value="DUF3006"/>
    <property type="match status" value="1"/>
</dbReference>
<dbReference type="EMBL" id="CP058559">
    <property type="protein sequence ID" value="QNO15772.1"/>
    <property type="molecule type" value="Genomic_DNA"/>
</dbReference>
<keyword evidence="2" id="KW-1185">Reference proteome</keyword>
<protein>
    <submittedName>
        <fullName evidence="1">DUF3006 domain-containing protein</fullName>
    </submittedName>
</protein>
<dbReference type="AlphaFoldDB" id="A0A7G9WAR0"/>
<evidence type="ECO:0000313" key="2">
    <source>
        <dbReference type="Proteomes" id="UP000516160"/>
    </source>
</evidence>
<sequence>MKAVIDRFEGEYAVLLIEQEEVQIDFPKRMLPENVKEGDILRFNIELDPDETSAQEERVGNLLEKLNRKNKI</sequence>
<gene>
    <name evidence="1" type="ORF">HYG86_13870</name>
</gene>
<name>A0A7G9WAR0_ALKCA</name>
<organism evidence="1 2">
    <name type="scientific">Alkalicella caledoniensis</name>
    <dbReference type="NCBI Taxonomy" id="2731377"/>
    <lineage>
        <taxon>Bacteria</taxon>
        <taxon>Bacillati</taxon>
        <taxon>Bacillota</taxon>
        <taxon>Clostridia</taxon>
        <taxon>Eubacteriales</taxon>
        <taxon>Proteinivoracaceae</taxon>
        <taxon>Alkalicella</taxon>
    </lineage>
</organism>
<reference evidence="1 2" key="1">
    <citation type="submission" date="2020-07" db="EMBL/GenBank/DDBJ databases">
        <title>Alkalicella. sp. LB2 genome.</title>
        <authorList>
            <person name="Postec A."/>
            <person name="Quemeneur M."/>
        </authorList>
    </citation>
    <scope>NUCLEOTIDE SEQUENCE [LARGE SCALE GENOMIC DNA]</scope>
    <source>
        <strain evidence="1 2">LB2</strain>
    </source>
</reference>
<proteinExistence type="predicted"/>
<dbReference type="Gene3D" id="6.20.120.50">
    <property type="match status" value="1"/>
</dbReference>
<dbReference type="RefSeq" id="WP_213166177.1">
    <property type="nucleotide sequence ID" value="NZ_CP058559.1"/>
</dbReference>
<dbReference type="InterPro" id="IPR021377">
    <property type="entry name" value="DUF3006"/>
</dbReference>
<evidence type="ECO:0000313" key="1">
    <source>
        <dbReference type="EMBL" id="QNO15772.1"/>
    </source>
</evidence>
<dbReference type="KEGG" id="acae:HYG86_13870"/>
<accession>A0A7G9WAR0</accession>
<dbReference type="Proteomes" id="UP000516160">
    <property type="component" value="Chromosome"/>
</dbReference>